<dbReference type="InterPro" id="IPR011006">
    <property type="entry name" value="CheY-like_superfamily"/>
</dbReference>
<dbReference type="PANTHER" id="PTHR48111:SF1">
    <property type="entry name" value="TWO-COMPONENT RESPONSE REGULATOR ORR33"/>
    <property type="match status" value="1"/>
</dbReference>
<accession>A0A7C4CD69</accession>
<dbReference type="GO" id="GO:0005829">
    <property type="term" value="C:cytosol"/>
    <property type="evidence" value="ECO:0007669"/>
    <property type="project" value="TreeGrafter"/>
</dbReference>
<dbReference type="EMBL" id="DSUT01000053">
    <property type="protein sequence ID" value="HGK27889.1"/>
    <property type="molecule type" value="Genomic_DNA"/>
</dbReference>
<dbReference type="InterPro" id="IPR001789">
    <property type="entry name" value="Sig_transdc_resp-reg_receiver"/>
</dbReference>
<evidence type="ECO:0000259" key="8">
    <source>
        <dbReference type="PROSITE" id="PS50110"/>
    </source>
</evidence>
<keyword evidence="1 6" id="KW-0597">Phosphoprotein</keyword>
<organism evidence="9">
    <name type="scientific">candidate division WOR-3 bacterium</name>
    <dbReference type="NCBI Taxonomy" id="2052148"/>
    <lineage>
        <taxon>Bacteria</taxon>
        <taxon>Bacteria division WOR-3</taxon>
    </lineage>
</organism>
<evidence type="ECO:0000256" key="2">
    <source>
        <dbReference type="ARBA" id="ARBA00023012"/>
    </source>
</evidence>
<dbReference type="InterPro" id="IPR039420">
    <property type="entry name" value="WalR-like"/>
</dbReference>
<keyword evidence="2" id="KW-0902">Two-component regulatory system</keyword>
<dbReference type="AlphaFoldDB" id="A0A7C4CD69"/>
<dbReference type="GO" id="GO:0032993">
    <property type="term" value="C:protein-DNA complex"/>
    <property type="evidence" value="ECO:0007669"/>
    <property type="project" value="TreeGrafter"/>
</dbReference>
<dbReference type="Pfam" id="PF00072">
    <property type="entry name" value="Response_reg"/>
    <property type="match status" value="1"/>
</dbReference>
<keyword evidence="5" id="KW-0804">Transcription</keyword>
<dbReference type="GO" id="GO:0000976">
    <property type="term" value="F:transcription cis-regulatory region binding"/>
    <property type="evidence" value="ECO:0007669"/>
    <property type="project" value="TreeGrafter"/>
</dbReference>
<dbReference type="GO" id="GO:0000156">
    <property type="term" value="F:phosphorelay response regulator activity"/>
    <property type="evidence" value="ECO:0007669"/>
    <property type="project" value="TreeGrafter"/>
</dbReference>
<evidence type="ECO:0000256" key="6">
    <source>
        <dbReference type="PROSITE-ProRule" id="PRU00169"/>
    </source>
</evidence>
<proteinExistence type="predicted"/>
<dbReference type="SUPFAM" id="SSF52172">
    <property type="entry name" value="CheY-like"/>
    <property type="match status" value="1"/>
</dbReference>
<dbReference type="GO" id="GO:0006355">
    <property type="term" value="P:regulation of DNA-templated transcription"/>
    <property type="evidence" value="ECO:0007669"/>
    <property type="project" value="TreeGrafter"/>
</dbReference>
<name>A0A7C4CD69_UNCW3</name>
<feature type="region of interest" description="Disordered" evidence="7">
    <location>
        <begin position="1"/>
        <end position="23"/>
    </location>
</feature>
<reference evidence="9" key="1">
    <citation type="journal article" date="2020" name="mSystems">
        <title>Genome- and Community-Level Interaction Insights into Carbon Utilization and Element Cycling Functions of Hydrothermarchaeota in Hydrothermal Sediment.</title>
        <authorList>
            <person name="Zhou Z."/>
            <person name="Liu Y."/>
            <person name="Xu W."/>
            <person name="Pan J."/>
            <person name="Luo Z.H."/>
            <person name="Li M."/>
        </authorList>
    </citation>
    <scope>NUCLEOTIDE SEQUENCE [LARGE SCALE GENOMIC DNA]</scope>
    <source>
        <strain evidence="9">SpSt-488</strain>
    </source>
</reference>
<dbReference type="CDD" id="cd17574">
    <property type="entry name" value="REC_OmpR"/>
    <property type="match status" value="1"/>
</dbReference>
<keyword evidence="3" id="KW-0805">Transcription regulation</keyword>
<evidence type="ECO:0000256" key="3">
    <source>
        <dbReference type="ARBA" id="ARBA00023015"/>
    </source>
</evidence>
<keyword evidence="4" id="KW-0238">DNA-binding</keyword>
<evidence type="ECO:0000256" key="7">
    <source>
        <dbReference type="SAM" id="MobiDB-lite"/>
    </source>
</evidence>
<dbReference type="FunFam" id="3.40.50.2300:FF:000001">
    <property type="entry name" value="DNA-binding response regulator PhoB"/>
    <property type="match status" value="1"/>
</dbReference>
<protein>
    <submittedName>
        <fullName evidence="9">Response regulator</fullName>
    </submittedName>
</protein>
<dbReference type="SMART" id="SM00448">
    <property type="entry name" value="REC"/>
    <property type="match status" value="1"/>
</dbReference>
<dbReference type="Gene3D" id="3.40.50.2300">
    <property type="match status" value="1"/>
</dbReference>
<evidence type="ECO:0000256" key="1">
    <source>
        <dbReference type="ARBA" id="ARBA00022553"/>
    </source>
</evidence>
<comment type="caution">
    <text evidence="9">The sequence shown here is derived from an EMBL/GenBank/DDBJ whole genome shotgun (WGS) entry which is preliminary data.</text>
</comment>
<feature type="modified residue" description="4-aspartylphosphate" evidence="6">
    <location>
        <position position="79"/>
    </location>
</feature>
<evidence type="ECO:0000256" key="4">
    <source>
        <dbReference type="ARBA" id="ARBA00023125"/>
    </source>
</evidence>
<gene>
    <name evidence="9" type="ORF">ENS41_02925</name>
</gene>
<evidence type="ECO:0000313" key="9">
    <source>
        <dbReference type="EMBL" id="HGK27889.1"/>
    </source>
</evidence>
<dbReference type="PROSITE" id="PS50110">
    <property type="entry name" value="RESPONSE_REGULATORY"/>
    <property type="match status" value="1"/>
</dbReference>
<dbReference type="PANTHER" id="PTHR48111">
    <property type="entry name" value="REGULATOR OF RPOS"/>
    <property type="match status" value="1"/>
</dbReference>
<sequence>MTQDTPRRPPLLPGGDDRAPAVTQPLQPPRLLVVDDEPDIQLVVSARLEAAGYIVETAADGLEALNRVRANPPDLIVLDVMLPGMDGFAVCAMLKRDQRFSRIPVIMLSARTRPQDRSTGTGVGADAYLAKPFQPAELLGEIRRLLQRDGVPADSEART</sequence>
<evidence type="ECO:0000256" key="5">
    <source>
        <dbReference type="ARBA" id="ARBA00023163"/>
    </source>
</evidence>
<feature type="domain" description="Response regulatory" evidence="8">
    <location>
        <begin position="30"/>
        <end position="146"/>
    </location>
</feature>